<dbReference type="Proteomes" id="UP000091820">
    <property type="component" value="Unassembled WGS sequence"/>
</dbReference>
<reference evidence="3" key="1">
    <citation type="submission" date="2014-03" db="EMBL/GenBank/DDBJ databases">
        <authorList>
            <person name="Aksoy S."/>
            <person name="Warren W."/>
            <person name="Wilson R.K."/>
        </authorList>
    </citation>
    <scope>NUCLEOTIDE SEQUENCE [LARGE SCALE GENOMIC DNA]</scope>
    <source>
        <strain evidence="3">IAEA</strain>
    </source>
</reference>
<evidence type="ECO:0000313" key="2">
    <source>
        <dbReference type="EnsemblMetazoa" id="GBRI029167-PA"/>
    </source>
</evidence>
<feature type="transmembrane region" description="Helical" evidence="1">
    <location>
        <begin position="61"/>
        <end position="82"/>
    </location>
</feature>
<reference evidence="2" key="2">
    <citation type="submission" date="2020-05" db="UniProtKB">
        <authorList>
            <consortium name="EnsemblMetazoa"/>
        </authorList>
    </citation>
    <scope>IDENTIFICATION</scope>
    <source>
        <strain evidence="2">IAEA</strain>
    </source>
</reference>
<keyword evidence="3" id="KW-1185">Reference proteome</keyword>
<sequence length="104" mass="11702">MGSVISSCKYASSEDRSTFTKTSGVKFINHFLIGKKGMFSAECFSKHLTERTNDRLGFSKTMVTCFSISLVGINSLFGYFTFYNDFDDPKIAELTEQGFKAFEL</sequence>
<name>A0A1A9WR68_9MUSC</name>
<evidence type="ECO:0000256" key="1">
    <source>
        <dbReference type="SAM" id="Phobius"/>
    </source>
</evidence>
<accession>A0A1A9WR68</accession>
<proteinExistence type="predicted"/>
<organism evidence="2 3">
    <name type="scientific">Glossina brevipalpis</name>
    <dbReference type="NCBI Taxonomy" id="37001"/>
    <lineage>
        <taxon>Eukaryota</taxon>
        <taxon>Metazoa</taxon>
        <taxon>Ecdysozoa</taxon>
        <taxon>Arthropoda</taxon>
        <taxon>Hexapoda</taxon>
        <taxon>Insecta</taxon>
        <taxon>Pterygota</taxon>
        <taxon>Neoptera</taxon>
        <taxon>Endopterygota</taxon>
        <taxon>Diptera</taxon>
        <taxon>Brachycera</taxon>
        <taxon>Muscomorpha</taxon>
        <taxon>Hippoboscoidea</taxon>
        <taxon>Glossinidae</taxon>
        <taxon>Glossina</taxon>
    </lineage>
</organism>
<keyword evidence="1" id="KW-0812">Transmembrane</keyword>
<protein>
    <submittedName>
        <fullName evidence="2">Uncharacterized protein</fullName>
    </submittedName>
</protein>
<dbReference type="EnsemblMetazoa" id="GBRI029167-RA">
    <property type="protein sequence ID" value="GBRI029167-PA"/>
    <property type="gene ID" value="GBRI029167"/>
</dbReference>
<keyword evidence="1" id="KW-0472">Membrane</keyword>
<keyword evidence="1" id="KW-1133">Transmembrane helix</keyword>
<dbReference type="AlphaFoldDB" id="A0A1A9WR68"/>
<evidence type="ECO:0000313" key="3">
    <source>
        <dbReference type="Proteomes" id="UP000091820"/>
    </source>
</evidence>
<dbReference type="VEuPathDB" id="VectorBase:GBRI029167"/>